<name>A0ABZ0IPN0_9BACT</name>
<dbReference type="Gene3D" id="3.30.1330.60">
    <property type="entry name" value="OmpA-like domain"/>
    <property type="match status" value="1"/>
</dbReference>
<evidence type="ECO:0000313" key="7">
    <source>
        <dbReference type="Proteomes" id="UP001302349"/>
    </source>
</evidence>
<dbReference type="SUPFAM" id="SSF103088">
    <property type="entry name" value="OmpA-like"/>
    <property type="match status" value="1"/>
</dbReference>
<dbReference type="InterPro" id="IPR050330">
    <property type="entry name" value="Bact_OuterMem_StrucFunc"/>
</dbReference>
<dbReference type="Gene3D" id="2.120.10.30">
    <property type="entry name" value="TolB, C-terminal domain"/>
    <property type="match status" value="1"/>
</dbReference>
<dbReference type="PRINTS" id="PR01021">
    <property type="entry name" value="OMPADOMAIN"/>
</dbReference>
<feature type="domain" description="OmpA-like" evidence="5">
    <location>
        <begin position="578"/>
        <end position="696"/>
    </location>
</feature>
<sequence length="707" mass="80564">MPKNSRQPLATLSISHQPMYLTKPSNRFNNFYDCFQPSAKWWLPALLTISLLGSVAFPALAQRNKKKKAVPSNVETSLDSLAAPSEINVFEFPNINKVADYVDKSKLERIQKLEANKEWEALYPALKSYVRNFGVQNFYKDTYLIWRLAKLTELFDGLEEAKPLYKMVLRHHHKDINLREIELYYDSLNKQEVDLYVPLDYYYELVEHRKAIDTLRPPRGVLLNMGGNVNSRNADYGPTLNINGDILLFTSQRNEIRRSLNTQNNEDLFIARKEGQYWQEAVALREINTKFNEGSATLSRDGKTLYFARCDAPECIGSCDIFVAKLQADSTWGNIQNLGAKVNSLSWDSHPALSHTEDTLFFASDRIGGFGLSDIYFSYKLKGGGWAPAQNLGPIVNTRSNEVSPFFHPRYNILYFSSNGQLYNFGEFDIYKSYKMGHIWGEPVNIGPLVNGRGSEFYFTIDAESKDLFYARSANRDLNMQDLYSFPLPMEAQPGSITKVKGSLTDSLTGKPFNGIVSIIDLDDGIEVAPRFLKPDGSFEFDLINNNNYLLVIQGDDFFRIEEMFYLNGPMELNRTTEPIASKVKFESIEFENGKSDLRTEMYGDLNKIVNFLYDNPDFKLRISGHTDSDGSPAFNLALSKSRAQNIRDYMVIFGGVDERRVEFEGYGSSQPIVVEKTEQDKTLNRRVEFEIFRPGVKKEGDQGSGN</sequence>
<dbReference type="PROSITE" id="PS51123">
    <property type="entry name" value="OMPA_2"/>
    <property type="match status" value="1"/>
</dbReference>
<dbReference type="SUPFAM" id="SSF82171">
    <property type="entry name" value="DPP6 N-terminal domain-like"/>
    <property type="match status" value="1"/>
</dbReference>
<comment type="subcellular location">
    <subcellularLocation>
        <location evidence="1">Cell outer membrane</location>
    </subcellularLocation>
</comment>
<keyword evidence="3" id="KW-0998">Cell outer membrane</keyword>
<protein>
    <submittedName>
        <fullName evidence="6">OmpA family protein</fullName>
    </submittedName>
</protein>
<reference evidence="6 7" key="1">
    <citation type="journal article" date="2023" name="Microbiol. Resour. Announc.">
        <title>Complete Genome Sequence of Imperialibacter roseus strain P4T.</title>
        <authorList>
            <person name="Tizabi D.R."/>
            <person name="Bachvaroff T."/>
            <person name="Hill R.T."/>
        </authorList>
    </citation>
    <scope>NUCLEOTIDE SEQUENCE [LARGE SCALE GENOMIC DNA]</scope>
    <source>
        <strain evidence="6 7">P4T</strain>
    </source>
</reference>
<dbReference type="Pfam" id="PF07676">
    <property type="entry name" value="PD40"/>
    <property type="match status" value="2"/>
</dbReference>
<dbReference type="InterPro" id="IPR011042">
    <property type="entry name" value="6-blade_b-propeller_TolB-like"/>
</dbReference>
<dbReference type="Proteomes" id="UP001302349">
    <property type="component" value="Chromosome"/>
</dbReference>
<dbReference type="CDD" id="cd07185">
    <property type="entry name" value="OmpA_C-like"/>
    <property type="match status" value="1"/>
</dbReference>
<accession>A0ABZ0IPN0</accession>
<dbReference type="InterPro" id="IPR006665">
    <property type="entry name" value="OmpA-like"/>
</dbReference>
<evidence type="ECO:0000313" key="6">
    <source>
        <dbReference type="EMBL" id="WOK07008.1"/>
    </source>
</evidence>
<dbReference type="InterPro" id="IPR036737">
    <property type="entry name" value="OmpA-like_sf"/>
</dbReference>
<evidence type="ECO:0000256" key="1">
    <source>
        <dbReference type="ARBA" id="ARBA00004442"/>
    </source>
</evidence>
<dbReference type="EMBL" id="CP136051">
    <property type="protein sequence ID" value="WOK07008.1"/>
    <property type="molecule type" value="Genomic_DNA"/>
</dbReference>
<evidence type="ECO:0000256" key="4">
    <source>
        <dbReference type="PROSITE-ProRule" id="PRU00473"/>
    </source>
</evidence>
<dbReference type="PANTHER" id="PTHR30329">
    <property type="entry name" value="STATOR ELEMENT OF FLAGELLAR MOTOR COMPLEX"/>
    <property type="match status" value="1"/>
</dbReference>
<keyword evidence="2 4" id="KW-0472">Membrane</keyword>
<dbReference type="InterPro" id="IPR006664">
    <property type="entry name" value="OMP_bac"/>
</dbReference>
<evidence type="ECO:0000256" key="3">
    <source>
        <dbReference type="ARBA" id="ARBA00023237"/>
    </source>
</evidence>
<evidence type="ECO:0000256" key="2">
    <source>
        <dbReference type="ARBA" id="ARBA00023136"/>
    </source>
</evidence>
<gene>
    <name evidence="6" type="ORF">RT717_00030</name>
</gene>
<organism evidence="6 7">
    <name type="scientific">Imperialibacter roseus</name>
    <dbReference type="NCBI Taxonomy" id="1324217"/>
    <lineage>
        <taxon>Bacteria</taxon>
        <taxon>Pseudomonadati</taxon>
        <taxon>Bacteroidota</taxon>
        <taxon>Cytophagia</taxon>
        <taxon>Cytophagales</taxon>
        <taxon>Flammeovirgaceae</taxon>
        <taxon>Imperialibacter</taxon>
    </lineage>
</organism>
<evidence type="ECO:0000259" key="5">
    <source>
        <dbReference type="PROSITE" id="PS51123"/>
    </source>
</evidence>
<keyword evidence="7" id="KW-1185">Reference proteome</keyword>
<dbReference type="RefSeq" id="WP_317489697.1">
    <property type="nucleotide sequence ID" value="NZ_CP136051.1"/>
</dbReference>
<dbReference type="PANTHER" id="PTHR30329:SF21">
    <property type="entry name" value="LIPOPROTEIN YIAD-RELATED"/>
    <property type="match status" value="1"/>
</dbReference>
<proteinExistence type="predicted"/>
<dbReference type="InterPro" id="IPR011659">
    <property type="entry name" value="WD40"/>
</dbReference>
<dbReference type="Pfam" id="PF00691">
    <property type="entry name" value="OmpA"/>
    <property type="match status" value="1"/>
</dbReference>